<dbReference type="Proteomes" id="UP000830375">
    <property type="component" value="Unassembled WGS sequence"/>
</dbReference>
<organism evidence="1 2">
    <name type="scientific">Labeo rohita</name>
    <name type="common">Indian major carp</name>
    <name type="synonym">Cyprinus rohita</name>
    <dbReference type="NCBI Taxonomy" id="84645"/>
    <lineage>
        <taxon>Eukaryota</taxon>
        <taxon>Metazoa</taxon>
        <taxon>Chordata</taxon>
        <taxon>Craniata</taxon>
        <taxon>Vertebrata</taxon>
        <taxon>Euteleostomi</taxon>
        <taxon>Actinopterygii</taxon>
        <taxon>Neopterygii</taxon>
        <taxon>Teleostei</taxon>
        <taxon>Ostariophysi</taxon>
        <taxon>Cypriniformes</taxon>
        <taxon>Cyprinidae</taxon>
        <taxon>Labeoninae</taxon>
        <taxon>Labeonini</taxon>
        <taxon>Labeo</taxon>
    </lineage>
</organism>
<accession>A0ABQ8LXE5</accession>
<protein>
    <submittedName>
        <fullName evidence="1">Transcription elongation factor GreA</fullName>
    </submittedName>
</protein>
<evidence type="ECO:0000313" key="2">
    <source>
        <dbReference type="Proteomes" id="UP000830375"/>
    </source>
</evidence>
<keyword evidence="1" id="KW-0648">Protein biosynthesis</keyword>
<reference evidence="1 2" key="1">
    <citation type="submission" date="2022-01" db="EMBL/GenBank/DDBJ databases">
        <title>A high-quality chromosome-level genome assembly of rohu carp, Labeo rohita.</title>
        <authorList>
            <person name="Arick M.A. II"/>
            <person name="Hsu C.-Y."/>
            <person name="Magbanua Z."/>
            <person name="Pechanova O."/>
            <person name="Grover C."/>
            <person name="Miller E."/>
            <person name="Thrash A."/>
            <person name="Ezzel L."/>
            <person name="Alam S."/>
            <person name="Benzie J."/>
            <person name="Hamilton M."/>
            <person name="Karsi A."/>
            <person name="Lawrence M.L."/>
            <person name="Peterson D.G."/>
        </authorList>
    </citation>
    <scope>NUCLEOTIDE SEQUENCE [LARGE SCALE GENOMIC DNA]</scope>
    <source>
        <strain evidence="2">BAU-BD-2019</strain>
        <tissue evidence="1">Blood</tissue>
    </source>
</reference>
<sequence length="155" mass="17734">MSRRLRSILPITVARLQPKVTPQHVLRNRRGACQYRQQLYYNRSVKALPLLAARTHMRMPAEITQPANTHRSYHIQTDEDRCSGSIGDTSAKRARAQVHQRTTNLHHLTALPQTCKLNLLNSHLANHNKNILAIPQDSAVQSSLDKYLTYNHKTD</sequence>
<comment type="caution">
    <text evidence="1">The sequence shown here is derived from an EMBL/GenBank/DDBJ whole genome shotgun (WGS) entry which is preliminary data.</text>
</comment>
<evidence type="ECO:0000313" key="1">
    <source>
        <dbReference type="EMBL" id="KAI2655307.1"/>
    </source>
</evidence>
<name>A0ABQ8LXE5_LABRO</name>
<dbReference type="EMBL" id="JACTAM010000016">
    <property type="protein sequence ID" value="KAI2655307.1"/>
    <property type="molecule type" value="Genomic_DNA"/>
</dbReference>
<keyword evidence="2" id="KW-1185">Reference proteome</keyword>
<keyword evidence="1" id="KW-0251">Elongation factor</keyword>
<proteinExistence type="predicted"/>
<dbReference type="GO" id="GO:0003746">
    <property type="term" value="F:translation elongation factor activity"/>
    <property type="evidence" value="ECO:0007669"/>
    <property type="project" value="UniProtKB-KW"/>
</dbReference>
<gene>
    <name evidence="1" type="ORF">H4Q32_017680</name>
</gene>